<dbReference type="InterPro" id="IPR002912">
    <property type="entry name" value="ACT_dom"/>
</dbReference>
<evidence type="ECO:0000259" key="6">
    <source>
        <dbReference type="PROSITE" id="PS51671"/>
    </source>
</evidence>
<comment type="similarity">
    <text evidence="2">Belongs to the serine/threonine dehydratase family.</text>
</comment>
<evidence type="ECO:0000256" key="4">
    <source>
        <dbReference type="ARBA" id="ARBA00023239"/>
    </source>
</evidence>
<dbReference type="NCBIfam" id="TIGR01127">
    <property type="entry name" value="ilvA_1Cterm"/>
    <property type="match status" value="1"/>
</dbReference>
<dbReference type="GO" id="GO:0006565">
    <property type="term" value="P:L-serine catabolic process"/>
    <property type="evidence" value="ECO:0007669"/>
    <property type="project" value="TreeGrafter"/>
</dbReference>
<gene>
    <name evidence="7" type="ORF">OSH07_05680</name>
</gene>
<dbReference type="Gene3D" id="3.30.70.260">
    <property type="match status" value="1"/>
</dbReference>
<dbReference type="SUPFAM" id="SSF53686">
    <property type="entry name" value="Tryptophan synthase beta subunit-like PLP-dependent enzymes"/>
    <property type="match status" value="1"/>
</dbReference>
<proteinExistence type="inferred from homology"/>
<keyword evidence="4 7" id="KW-0456">Lyase</keyword>
<comment type="cofactor">
    <cofactor evidence="1">
        <name>pyridoxal 5'-phosphate</name>
        <dbReference type="ChEBI" id="CHEBI:597326"/>
    </cofactor>
</comment>
<dbReference type="CDD" id="cd01562">
    <property type="entry name" value="Thr-dehyd"/>
    <property type="match status" value="1"/>
</dbReference>
<evidence type="ECO:0000256" key="3">
    <source>
        <dbReference type="ARBA" id="ARBA00022898"/>
    </source>
</evidence>
<evidence type="ECO:0000256" key="5">
    <source>
        <dbReference type="ARBA" id="ARBA00049406"/>
    </source>
</evidence>
<organism evidence="7 8">
    <name type="scientific">Kaistia nematophila</name>
    <dbReference type="NCBI Taxonomy" id="2994654"/>
    <lineage>
        <taxon>Bacteria</taxon>
        <taxon>Pseudomonadati</taxon>
        <taxon>Pseudomonadota</taxon>
        <taxon>Alphaproteobacteria</taxon>
        <taxon>Hyphomicrobiales</taxon>
        <taxon>Kaistiaceae</taxon>
        <taxon>Kaistia</taxon>
    </lineage>
</organism>
<dbReference type="Pfam" id="PF00291">
    <property type="entry name" value="PALP"/>
    <property type="match status" value="1"/>
</dbReference>
<dbReference type="Proteomes" id="UP001144805">
    <property type="component" value="Unassembled WGS sequence"/>
</dbReference>
<dbReference type="AlphaFoldDB" id="A0A9X3DZ73"/>
<dbReference type="Pfam" id="PF01842">
    <property type="entry name" value="ACT"/>
    <property type="match status" value="1"/>
</dbReference>
<accession>A0A9X3DZ73</accession>
<comment type="catalytic activity">
    <reaction evidence="5">
        <text>L-serine = pyruvate + NH4(+)</text>
        <dbReference type="Rhea" id="RHEA:19169"/>
        <dbReference type="ChEBI" id="CHEBI:15361"/>
        <dbReference type="ChEBI" id="CHEBI:28938"/>
        <dbReference type="ChEBI" id="CHEBI:33384"/>
        <dbReference type="EC" id="4.3.1.17"/>
    </reaction>
</comment>
<dbReference type="InterPro" id="IPR001926">
    <property type="entry name" value="TrpB-like_PALP"/>
</dbReference>
<evidence type="ECO:0000256" key="1">
    <source>
        <dbReference type="ARBA" id="ARBA00001933"/>
    </source>
</evidence>
<dbReference type="PANTHER" id="PTHR48078">
    <property type="entry name" value="THREONINE DEHYDRATASE, MITOCHONDRIAL-RELATED"/>
    <property type="match status" value="1"/>
</dbReference>
<dbReference type="GO" id="GO:0003941">
    <property type="term" value="F:L-serine ammonia-lyase activity"/>
    <property type="evidence" value="ECO:0007669"/>
    <property type="project" value="UniProtKB-EC"/>
</dbReference>
<dbReference type="EMBL" id="JAPKNK010000002">
    <property type="protein sequence ID" value="MCX5568674.1"/>
    <property type="molecule type" value="Genomic_DNA"/>
</dbReference>
<dbReference type="GO" id="GO:0004794">
    <property type="term" value="F:threonine deaminase activity"/>
    <property type="evidence" value="ECO:0007669"/>
    <property type="project" value="UniProtKB-EC"/>
</dbReference>
<evidence type="ECO:0000313" key="7">
    <source>
        <dbReference type="EMBL" id="MCX5568674.1"/>
    </source>
</evidence>
<dbReference type="RefSeq" id="WP_266337646.1">
    <property type="nucleotide sequence ID" value="NZ_JAPKNK010000002.1"/>
</dbReference>
<dbReference type="InterPro" id="IPR005789">
    <property type="entry name" value="Thr_deHydtase_catblc"/>
</dbReference>
<dbReference type="InterPro" id="IPR036052">
    <property type="entry name" value="TrpB-like_PALP_sf"/>
</dbReference>
<dbReference type="GO" id="GO:0006567">
    <property type="term" value="P:L-threonine catabolic process"/>
    <property type="evidence" value="ECO:0007669"/>
    <property type="project" value="InterPro"/>
</dbReference>
<dbReference type="InterPro" id="IPR044561">
    <property type="entry name" value="ACT_ThrD-II-like"/>
</dbReference>
<sequence length="418" mass="44177">MQEASSQDTSRPSPQAIPTLEDIRDAARIIDGVLIRTPFLPAPRLSRLTGAEVYVKYENLQVTSAFKERGALVKLLSLTPEERANGVVAMSAGNHAQAVAYHAQRLGIPATIVMPKTTPFVKVEATQAFGAKVVVEGETLAVCQAIAANIAQETGAVWVHPYDDPHVIRGQGTVALEMLEDGPPLDCILVPVGGGGLIGGIAIATKALSPQTEVIGVETELYPSMRAALDGVEGECGGNTLAEGIAVKNVGKLTLEIARRHVDDVVLVPETTIERAVNAYLTLQKTMAEGAGAAGLAAMLADPERFRGRRVGLVLCGGNIDPRLAASIMVRELARSERIVAVRMTIPDRPGVLADIAETIGECGGNILEVSHHRHLLSVPAKGASLDVTFETHGPEHAAEIVAALEAKHYSVERMDPP</sequence>
<dbReference type="NCBIfam" id="NF005600">
    <property type="entry name" value="PRK07334.1"/>
    <property type="match status" value="1"/>
</dbReference>
<dbReference type="GO" id="GO:0009097">
    <property type="term" value="P:isoleucine biosynthetic process"/>
    <property type="evidence" value="ECO:0007669"/>
    <property type="project" value="TreeGrafter"/>
</dbReference>
<reference evidence="7" key="1">
    <citation type="submission" date="2022-11" db="EMBL/GenBank/DDBJ databases">
        <title>Biodiversity and phylogenetic relationships of bacteria.</title>
        <authorList>
            <person name="Machado R.A.R."/>
            <person name="Bhat A."/>
            <person name="Loulou A."/>
            <person name="Kallel S."/>
        </authorList>
    </citation>
    <scope>NUCLEOTIDE SEQUENCE</scope>
    <source>
        <strain evidence="7">K-TC2</strain>
    </source>
</reference>
<protein>
    <submittedName>
        <fullName evidence="7">Threonine ammonia-lyase</fullName>
        <ecNumber evidence="7">4.3.1.19</ecNumber>
    </submittedName>
</protein>
<evidence type="ECO:0000313" key="8">
    <source>
        <dbReference type="Proteomes" id="UP001144805"/>
    </source>
</evidence>
<comment type="caution">
    <text evidence="7">The sequence shown here is derived from an EMBL/GenBank/DDBJ whole genome shotgun (WGS) entry which is preliminary data.</text>
</comment>
<keyword evidence="8" id="KW-1185">Reference proteome</keyword>
<dbReference type="PANTHER" id="PTHR48078:SF6">
    <property type="entry name" value="L-THREONINE DEHYDRATASE CATABOLIC TDCB"/>
    <property type="match status" value="1"/>
</dbReference>
<dbReference type="InterPro" id="IPR050147">
    <property type="entry name" value="Ser/Thr_Dehydratase"/>
</dbReference>
<name>A0A9X3DZ73_9HYPH</name>
<dbReference type="EC" id="4.3.1.19" evidence="7"/>
<dbReference type="Gene3D" id="3.40.50.1100">
    <property type="match status" value="2"/>
</dbReference>
<feature type="domain" description="ACT" evidence="6">
    <location>
        <begin position="341"/>
        <end position="417"/>
    </location>
</feature>
<dbReference type="FunFam" id="3.40.50.1100:FF:000007">
    <property type="entry name" value="L-threonine dehydratase catabolic TdcB"/>
    <property type="match status" value="1"/>
</dbReference>
<dbReference type="PROSITE" id="PS51671">
    <property type="entry name" value="ACT"/>
    <property type="match status" value="1"/>
</dbReference>
<evidence type="ECO:0000256" key="2">
    <source>
        <dbReference type="ARBA" id="ARBA00010869"/>
    </source>
</evidence>
<keyword evidence="3" id="KW-0663">Pyridoxal phosphate</keyword>
<dbReference type="CDD" id="cd04886">
    <property type="entry name" value="ACT_ThrD-II-like"/>
    <property type="match status" value="1"/>
</dbReference>